<name>A0A4U5N2T8_STECR</name>
<accession>A0A4U5N2T8</accession>
<sequence length="124" mass="14498">MTRLSLLFAYVLLFAAVSAYKGRYGRSVRYPPYPFGPYGGYFGGVYYPEYPFGDFHPGHYYPGYPHNPTHYAKLPNRKLLTNMYEEKLNSVKPEQSHYQPGNEDKRNFMSTPYECEWIGNQQVC</sequence>
<reference evidence="2 3" key="1">
    <citation type="journal article" date="2015" name="Genome Biol.">
        <title>Comparative genomics of Steinernema reveals deeply conserved gene regulatory networks.</title>
        <authorList>
            <person name="Dillman A.R."/>
            <person name="Macchietto M."/>
            <person name="Porter C.F."/>
            <person name="Rogers A."/>
            <person name="Williams B."/>
            <person name="Antoshechkin I."/>
            <person name="Lee M.M."/>
            <person name="Goodwin Z."/>
            <person name="Lu X."/>
            <person name="Lewis E.E."/>
            <person name="Goodrich-Blair H."/>
            <person name="Stock S.P."/>
            <person name="Adams B.J."/>
            <person name="Sternberg P.W."/>
            <person name="Mortazavi A."/>
        </authorList>
    </citation>
    <scope>NUCLEOTIDE SEQUENCE [LARGE SCALE GENOMIC DNA]</scope>
    <source>
        <strain evidence="2 3">ALL</strain>
    </source>
</reference>
<dbReference type="Proteomes" id="UP000298663">
    <property type="component" value="Unassembled WGS sequence"/>
</dbReference>
<keyword evidence="1" id="KW-0732">Signal</keyword>
<feature type="chain" id="PRO_5020624216" evidence="1">
    <location>
        <begin position="20"/>
        <end position="124"/>
    </location>
</feature>
<protein>
    <submittedName>
        <fullName evidence="2">Uncharacterized protein</fullName>
    </submittedName>
</protein>
<evidence type="ECO:0000313" key="2">
    <source>
        <dbReference type="EMBL" id="TKR76564.1"/>
    </source>
</evidence>
<reference evidence="2 3" key="2">
    <citation type="journal article" date="2019" name="G3 (Bethesda)">
        <title>Hybrid Assembly of the Genome of the Entomopathogenic Nematode Steinernema carpocapsae Identifies the X-Chromosome.</title>
        <authorList>
            <person name="Serra L."/>
            <person name="Macchietto M."/>
            <person name="Macias-Munoz A."/>
            <person name="McGill C.J."/>
            <person name="Rodriguez I.M."/>
            <person name="Rodriguez B."/>
            <person name="Murad R."/>
            <person name="Mortazavi A."/>
        </authorList>
    </citation>
    <scope>NUCLEOTIDE SEQUENCE [LARGE SCALE GENOMIC DNA]</scope>
    <source>
        <strain evidence="2 3">ALL</strain>
    </source>
</reference>
<gene>
    <name evidence="2" type="ORF">L596_017683</name>
</gene>
<feature type="signal peptide" evidence="1">
    <location>
        <begin position="1"/>
        <end position="19"/>
    </location>
</feature>
<keyword evidence="3" id="KW-1185">Reference proteome</keyword>
<evidence type="ECO:0000313" key="3">
    <source>
        <dbReference type="Proteomes" id="UP000298663"/>
    </source>
</evidence>
<evidence type="ECO:0000256" key="1">
    <source>
        <dbReference type="SAM" id="SignalP"/>
    </source>
</evidence>
<dbReference type="EMBL" id="AZBU02000005">
    <property type="protein sequence ID" value="TKR76564.1"/>
    <property type="molecule type" value="Genomic_DNA"/>
</dbReference>
<organism evidence="2 3">
    <name type="scientific">Steinernema carpocapsae</name>
    <name type="common">Entomopathogenic nematode</name>
    <dbReference type="NCBI Taxonomy" id="34508"/>
    <lineage>
        <taxon>Eukaryota</taxon>
        <taxon>Metazoa</taxon>
        <taxon>Ecdysozoa</taxon>
        <taxon>Nematoda</taxon>
        <taxon>Chromadorea</taxon>
        <taxon>Rhabditida</taxon>
        <taxon>Tylenchina</taxon>
        <taxon>Panagrolaimomorpha</taxon>
        <taxon>Strongyloidoidea</taxon>
        <taxon>Steinernematidae</taxon>
        <taxon>Steinernema</taxon>
    </lineage>
</organism>
<dbReference type="AlphaFoldDB" id="A0A4U5N2T8"/>
<comment type="caution">
    <text evidence="2">The sequence shown here is derived from an EMBL/GenBank/DDBJ whole genome shotgun (WGS) entry which is preliminary data.</text>
</comment>
<proteinExistence type="predicted"/>